<keyword evidence="3 5" id="KW-0012">Acyltransferase</keyword>
<dbReference type="GO" id="GO:0006654">
    <property type="term" value="P:phosphatidic acid biosynthetic process"/>
    <property type="evidence" value="ECO:0007669"/>
    <property type="project" value="TreeGrafter"/>
</dbReference>
<evidence type="ECO:0000256" key="1">
    <source>
        <dbReference type="ARBA" id="ARBA00005189"/>
    </source>
</evidence>
<dbReference type="Pfam" id="PF01553">
    <property type="entry name" value="Acyltransferase"/>
    <property type="match status" value="1"/>
</dbReference>
<dbReference type="SUPFAM" id="SSF69593">
    <property type="entry name" value="Glycerol-3-phosphate (1)-acyltransferase"/>
    <property type="match status" value="1"/>
</dbReference>
<comment type="pathway">
    <text evidence="1">Lipid metabolism.</text>
</comment>
<gene>
    <name evidence="5" type="ORF">CHU93_11930</name>
</gene>
<dbReference type="CDD" id="cd07988">
    <property type="entry name" value="LPLAT_ABO13168-like"/>
    <property type="match status" value="1"/>
</dbReference>
<protein>
    <submittedName>
        <fullName evidence="5">Acyltransferase</fullName>
    </submittedName>
</protein>
<sequence>MTAMRKSWLSAVLEWLLVQFFRVMGWKAVAERPIPRKAVIIAAPHTSNWDFVYYIGLTRELGIETSFMAKRQLFRWPLGNFMRQMGGVEVNREAGGNYVQAMIDEFNRREDFLLTIAPEGTRKSVGQWKTGFYHIALGAKVPLIIGMMDYAKKTGGLGVAFMPTGDYAADMARVEEFYRSTTPKHPDKAMKSIVAASVKSFDKAA</sequence>
<dbReference type="PANTHER" id="PTHR10434">
    <property type="entry name" value="1-ACYL-SN-GLYCEROL-3-PHOSPHATE ACYLTRANSFERASE"/>
    <property type="match status" value="1"/>
</dbReference>
<name>A0A255YBC7_9SPHN</name>
<organism evidence="5 6">
    <name type="scientific">Sandarakinorhabdus cyanobacteriorum</name>
    <dbReference type="NCBI Taxonomy" id="1981098"/>
    <lineage>
        <taxon>Bacteria</taxon>
        <taxon>Pseudomonadati</taxon>
        <taxon>Pseudomonadota</taxon>
        <taxon>Alphaproteobacteria</taxon>
        <taxon>Sphingomonadales</taxon>
        <taxon>Sphingosinicellaceae</taxon>
        <taxon>Sandarakinorhabdus</taxon>
    </lineage>
</organism>
<feature type="domain" description="Phospholipid/glycerol acyltransferase" evidence="4">
    <location>
        <begin position="39"/>
        <end position="148"/>
    </location>
</feature>
<dbReference type="AlphaFoldDB" id="A0A255YBC7"/>
<accession>A0A255YBC7</accession>
<reference evidence="5 6" key="1">
    <citation type="submission" date="2017-07" db="EMBL/GenBank/DDBJ databases">
        <title>Sandarakinorhabdus cyanobacteriorum sp. nov., a novel bacterium isolated from cyanobacterial aggregates in a eutrophic lake.</title>
        <authorList>
            <person name="Cai H."/>
        </authorList>
    </citation>
    <scope>NUCLEOTIDE SEQUENCE [LARGE SCALE GENOMIC DNA]</scope>
    <source>
        <strain evidence="5 6">TH057</strain>
    </source>
</reference>
<evidence type="ECO:0000256" key="2">
    <source>
        <dbReference type="ARBA" id="ARBA00022679"/>
    </source>
</evidence>
<comment type="caution">
    <text evidence="5">The sequence shown here is derived from an EMBL/GenBank/DDBJ whole genome shotgun (WGS) entry which is preliminary data.</text>
</comment>
<keyword evidence="2 5" id="KW-0808">Transferase</keyword>
<evidence type="ECO:0000313" key="5">
    <source>
        <dbReference type="EMBL" id="OYQ26501.1"/>
    </source>
</evidence>
<dbReference type="GO" id="GO:0003841">
    <property type="term" value="F:1-acylglycerol-3-phosphate O-acyltransferase activity"/>
    <property type="evidence" value="ECO:0007669"/>
    <property type="project" value="TreeGrafter"/>
</dbReference>
<keyword evidence="6" id="KW-1185">Reference proteome</keyword>
<evidence type="ECO:0000256" key="3">
    <source>
        <dbReference type="ARBA" id="ARBA00023315"/>
    </source>
</evidence>
<evidence type="ECO:0000313" key="6">
    <source>
        <dbReference type="Proteomes" id="UP000216991"/>
    </source>
</evidence>
<dbReference type="Proteomes" id="UP000216991">
    <property type="component" value="Unassembled WGS sequence"/>
</dbReference>
<dbReference type="OrthoDB" id="9796839at2"/>
<proteinExistence type="predicted"/>
<dbReference type="PANTHER" id="PTHR10434:SF9">
    <property type="entry name" value="PHOSPHOLIPID_GLYCEROL ACYLTRANSFERASE DOMAIN-CONTAINING PROTEIN"/>
    <property type="match status" value="1"/>
</dbReference>
<evidence type="ECO:0000259" key="4">
    <source>
        <dbReference type="SMART" id="SM00563"/>
    </source>
</evidence>
<dbReference type="RefSeq" id="WP_094474340.1">
    <property type="nucleotide sequence ID" value="NZ_NOXT01000117.1"/>
</dbReference>
<dbReference type="SMART" id="SM00563">
    <property type="entry name" value="PlsC"/>
    <property type="match status" value="1"/>
</dbReference>
<dbReference type="InterPro" id="IPR002123">
    <property type="entry name" value="Plipid/glycerol_acylTrfase"/>
</dbReference>
<dbReference type="EMBL" id="NOXT01000117">
    <property type="protein sequence ID" value="OYQ26501.1"/>
    <property type="molecule type" value="Genomic_DNA"/>
</dbReference>